<dbReference type="GO" id="GO:0006915">
    <property type="term" value="P:apoptotic process"/>
    <property type="evidence" value="ECO:0007669"/>
    <property type="project" value="UniProtKB-KW"/>
</dbReference>
<dbReference type="InterPro" id="IPR001849">
    <property type="entry name" value="PH_domain"/>
</dbReference>
<gene>
    <name evidence="6" type="ORF">AK830_g1863</name>
</gene>
<dbReference type="Pfam" id="PF04727">
    <property type="entry name" value="ELMO_CED12"/>
    <property type="match status" value="1"/>
</dbReference>
<dbReference type="PROSITE" id="PS51335">
    <property type="entry name" value="ELMO"/>
    <property type="match status" value="1"/>
</dbReference>
<dbReference type="PANTHER" id="PTHR12771">
    <property type="entry name" value="ENGULFMENT AND CELL MOTILITY"/>
    <property type="match status" value="1"/>
</dbReference>
<evidence type="ECO:0000256" key="1">
    <source>
        <dbReference type="ARBA" id="ARBA00022703"/>
    </source>
</evidence>
<evidence type="ECO:0000256" key="3">
    <source>
        <dbReference type="ARBA" id="ARBA00023036"/>
    </source>
</evidence>
<dbReference type="InterPro" id="IPR016024">
    <property type="entry name" value="ARM-type_fold"/>
</dbReference>
<comment type="function">
    <text evidence="4">Involved in cytoskeletal rearrangements required for phagocytosis of apoptotic cells and cell motility. Acts in association with DOCK1 and CRK. Was initially proposed to be required in complex with DOCK1 to activate Rac Rho small GTPases. May enhance the guanine nucleotide exchange factor (GEF) activity of DOCK1.</text>
</comment>
<keyword evidence="7" id="KW-1185">Reference proteome</keyword>
<proteinExistence type="predicted"/>
<dbReference type="Proteomes" id="UP000050424">
    <property type="component" value="Unassembled WGS sequence"/>
</dbReference>
<dbReference type="SUPFAM" id="SSF48371">
    <property type="entry name" value="ARM repeat"/>
    <property type="match status" value="1"/>
</dbReference>
<dbReference type="GO" id="GO:0007015">
    <property type="term" value="P:actin filament organization"/>
    <property type="evidence" value="ECO:0007669"/>
    <property type="project" value="TreeGrafter"/>
</dbReference>
<dbReference type="InterPro" id="IPR011989">
    <property type="entry name" value="ARM-like"/>
</dbReference>
<protein>
    <recommendedName>
        <fullName evidence="5">ELMO domain-containing protein</fullName>
    </recommendedName>
</protein>
<dbReference type="InterPro" id="IPR050868">
    <property type="entry name" value="ELMO_domain-containing"/>
</dbReference>
<accession>A0A0N8H8I7</accession>
<dbReference type="Pfam" id="PF11841">
    <property type="entry name" value="ELMO_ARM"/>
    <property type="match status" value="1"/>
</dbReference>
<name>A0A0N8H8I7_9HYPO</name>
<evidence type="ECO:0000256" key="2">
    <source>
        <dbReference type="ARBA" id="ARBA00022907"/>
    </source>
</evidence>
<dbReference type="InterPro" id="IPR024574">
    <property type="entry name" value="ELMO_ARM"/>
</dbReference>
<comment type="caution">
    <text evidence="6">The sequence shown here is derived from an EMBL/GenBank/DDBJ whole genome shotgun (WGS) entry which is preliminary data.</text>
</comment>
<keyword evidence="3" id="KW-0729">SH3-binding</keyword>
<dbReference type="OrthoDB" id="28413at2759"/>
<sequence length="710" mass="79658">MDQADIPALLARMASDEDASRKMAVFKLQNSINDPAFADVFISSGGLVVLRRLIMTAGGNTLAYSLQSLTRLLEVDMGWDIFEGPTASDLVERVVELIVTNPLVNILRGAMSILVALVSHSQSSGFRGAASRTPGTFGFRALKPAVAVYPQFFELVIAQLQSADHALCANALMLINALIRDAVSNESTMGGSKANGGQGDEWSKFIKRLQDLGLIKAVYKLMHSSALQDLAHPLFEFQSLTKILLRKWREVEVDLERPEHRRALKGLHLASAPDRAHVNGHSPVIDQDVLAKKGSRRHNPEKWRRLGFETESPAQEFDITGFLGMMDITDYVRKHEDGFQKLLMEQAGKPMSQRCPIARASFAVTMVLYEHFEVDKADLEDTKGYQVMDSKDHDRLFHPLILQWSRLHTAGLHAFFRVWKATSAEQNDFEKVVELVRILIEQVVGEATRTKDVLEAEEDIQEYDVARLREQQMDLLEMSFEGTWGQHLYQVREELKQEALQFVKEQRIRCLLEGSWFTKPTPKRDNNSGSKHRLFTPTPWRYAKLSHNRRYLHYADFEEQTAQEPSLDSLGEKIDLSTISSVVSNVSAADEVKSTDSGVTAKTTTTKITVYSFVNPANPAKGPDNQEHPILSLWPLSHSLASEWLDGLLLVLNQAPITAETNKLVNMVSEYGLKIRLLNVRMDSAFDGPVPGAGVIPSREGLDDDYFFEV</sequence>
<evidence type="ECO:0000259" key="5">
    <source>
        <dbReference type="PROSITE" id="PS51335"/>
    </source>
</evidence>
<dbReference type="Gene3D" id="1.25.10.10">
    <property type="entry name" value="Leucine-rich Repeat Variant"/>
    <property type="match status" value="1"/>
</dbReference>
<dbReference type="GO" id="GO:0017124">
    <property type="term" value="F:SH3 domain binding"/>
    <property type="evidence" value="ECO:0007669"/>
    <property type="project" value="UniProtKB-KW"/>
</dbReference>
<dbReference type="PANTHER" id="PTHR12771:SF56">
    <property type="entry name" value="CED-12"/>
    <property type="match status" value="1"/>
</dbReference>
<evidence type="ECO:0000313" key="6">
    <source>
        <dbReference type="EMBL" id="KPM44684.1"/>
    </source>
</evidence>
<dbReference type="Pfam" id="PF16457">
    <property type="entry name" value="PH_12"/>
    <property type="match status" value="1"/>
</dbReference>
<dbReference type="EMBL" id="LKCW01000016">
    <property type="protein sequence ID" value="KPM44684.1"/>
    <property type="molecule type" value="Genomic_DNA"/>
</dbReference>
<reference evidence="6 7" key="1">
    <citation type="submission" date="2015-09" db="EMBL/GenBank/DDBJ databases">
        <title>Draft genome of a European isolate of the apple canker pathogen Neonectria ditissima.</title>
        <authorList>
            <person name="Gomez-Cortecero A."/>
            <person name="Harrison R.J."/>
            <person name="Armitage A.D."/>
        </authorList>
    </citation>
    <scope>NUCLEOTIDE SEQUENCE [LARGE SCALE GENOMIC DNA]</scope>
    <source>
        <strain evidence="6 7">R09/05</strain>
    </source>
</reference>
<dbReference type="Gene3D" id="2.30.29.30">
    <property type="entry name" value="Pleckstrin-homology domain (PH domain)/Phosphotyrosine-binding domain (PTB)"/>
    <property type="match status" value="1"/>
</dbReference>
<dbReference type="GO" id="GO:0005886">
    <property type="term" value="C:plasma membrane"/>
    <property type="evidence" value="ECO:0007669"/>
    <property type="project" value="TreeGrafter"/>
</dbReference>
<keyword evidence="2" id="KW-0581">Phagocytosis</keyword>
<evidence type="ECO:0000256" key="4">
    <source>
        <dbReference type="ARBA" id="ARBA00024863"/>
    </source>
</evidence>
<dbReference type="AlphaFoldDB" id="A0A0N8H8I7"/>
<evidence type="ECO:0000313" key="7">
    <source>
        <dbReference type="Proteomes" id="UP000050424"/>
    </source>
</evidence>
<organism evidence="6 7">
    <name type="scientific">Neonectria ditissima</name>
    <dbReference type="NCBI Taxonomy" id="78410"/>
    <lineage>
        <taxon>Eukaryota</taxon>
        <taxon>Fungi</taxon>
        <taxon>Dikarya</taxon>
        <taxon>Ascomycota</taxon>
        <taxon>Pezizomycotina</taxon>
        <taxon>Sordariomycetes</taxon>
        <taxon>Hypocreomycetidae</taxon>
        <taxon>Hypocreales</taxon>
        <taxon>Nectriaceae</taxon>
        <taxon>Neonectria</taxon>
    </lineage>
</organism>
<dbReference type="InterPro" id="IPR006816">
    <property type="entry name" value="ELMO_dom"/>
</dbReference>
<dbReference type="InterPro" id="IPR011993">
    <property type="entry name" value="PH-like_dom_sf"/>
</dbReference>
<feature type="domain" description="ELMO" evidence="5">
    <location>
        <begin position="259"/>
        <end position="444"/>
    </location>
</feature>
<dbReference type="STRING" id="78410.A0A0N8H8I7"/>
<keyword evidence="1" id="KW-0053">Apoptosis</keyword>